<evidence type="ECO:0000313" key="2">
    <source>
        <dbReference type="EMBL" id="KWV68683.1"/>
    </source>
</evidence>
<sequence>MDGRRVVAAAGRGTAIQPPSAEVQRVHMRAMRGVPGFTRQAQATRHVGHDHVITGGDGGHRGPYRLHNSRTFMAQHDWQRRRKQLVTHNHISVANTGRDDTHAHFICARNAQLCALQLELAAGLTQYGNFDFNGCKGALGHLLILFNRSGLTVSTYAVCSARGRLLRCCASRLVAGRN</sequence>
<reference evidence="2 3" key="1">
    <citation type="submission" date="2015-05" db="EMBL/GenBank/DDBJ databases">
        <title>A genomic and transcriptomic approach to investigate the blue pigment phenotype in Pseudomonas fluorescens.</title>
        <authorList>
            <person name="Andreani N.A."/>
            <person name="Cardazzo B."/>
        </authorList>
    </citation>
    <scope>NUCLEOTIDE SEQUENCE [LARGE SCALE GENOMIC DNA]</scope>
    <source>
        <strain evidence="2 3">Ps_40</strain>
    </source>
</reference>
<accession>A0A125QCG5</accession>
<name>A0A125QCG5_PSEFL</name>
<dbReference type="AntiFam" id="ANF00088">
    <property type="entry name" value="Shadow ORF (opposite Fdh)"/>
</dbReference>
<dbReference type="EMBL" id="LCYC01000080">
    <property type="protein sequence ID" value="KWV68683.1"/>
    <property type="molecule type" value="Genomic_DNA"/>
</dbReference>
<organism evidence="2 3">
    <name type="scientific">Pseudomonas fluorescens</name>
    <dbReference type="NCBI Taxonomy" id="294"/>
    <lineage>
        <taxon>Bacteria</taxon>
        <taxon>Pseudomonadati</taxon>
        <taxon>Pseudomonadota</taxon>
        <taxon>Gammaproteobacteria</taxon>
        <taxon>Pseudomonadales</taxon>
        <taxon>Pseudomonadaceae</taxon>
        <taxon>Pseudomonas</taxon>
    </lineage>
</organism>
<gene>
    <name evidence="2" type="ORF">PFL603g_06445</name>
</gene>
<evidence type="ECO:0000313" key="3">
    <source>
        <dbReference type="Proteomes" id="UP000063434"/>
    </source>
</evidence>
<feature type="compositionally biased region" description="Low complexity" evidence="1">
    <location>
        <begin position="1"/>
        <end position="13"/>
    </location>
</feature>
<protein>
    <submittedName>
        <fullName evidence="2">Uncharacterized protein</fullName>
    </submittedName>
</protein>
<dbReference type="AlphaFoldDB" id="A0A125QCG5"/>
<dbReference type="Proteomes" id="UP000063434">
    <property type="component" value="Unassembled WGS sequence"/>
</dbReference>
<evidence type="ECO:0000256" key="1">
    <source>
        <dbReference type="SAM" id="MobiDB-lite"/>
    </source>
</evidence>
<feature type="region of interest" description="Disordered" evidence="1">
    <location>
        <begin position="1"/>
        <end position="20"/>
    </location>
</feature>
<proteinExistence type="predicted"/>
<comment type="caution">
    <text evidence="2">The sequence shown here is derived from an EMBL/GenBank/DDBJ whole genome shotgun (WGS) entry which is preliminary data.</text>
</comment>